<feature type="region of interest" description="Disordered" evidence="1">
    <location>
        <begin position="123"/>
        <end position="149"/>
    </location>
</feature>
<feature type="compositionally biased region" description="Polar residues" evidence="1">
    <location>
        <begin position="124"/>
        <end position="142"/>
    </location>
</feature>
<feature type="region of interest" description="Disordered" evidence="1">
    <location>
        <begin position="190"/>
        <end position="284"/>
    </location>
</feature>
<sequence>MGQDGARDSAASPATDVRSSLGAASPRIVHDETKSYPIQREQSGRQTTRAGMLHTAAIAYRTKKDTKSASSSPSASSSLSASSSPAARLLMRDRSMPNVSGARMPLAVRSSIAQPVRSIRTEQNHTLQRTVQTSPHSQSVSGRQREIARMPASARSLGMPALAASADAASAQMHRTAPRDVSLPEPALAAAAARQLTSEQQASPPSAQPRPAPAAELRLRRAQQAGAPEAQPQPAPAADLELRRAPKASAPAQQQPTQPAAQEPPRLSTEQLQQAVREMPELDPERLADTVYTALMRRMKFEQRLSGY</sequence>
<gene>
    <name evidence="2" type="ORF">OMP38_00600</name>
</gene>
<evidence type="ECO:0000256" key="1">
    <source>
        <dbReference type="SAM" id="MobiDB-lite"/>
    </source>
</evidence>
<accession>A0A9X4KDD2</accession>
<reference evidence="2 3" key="1">
    <citation type="submission" date="2022-10" db="EMBL/GenBank/DDBJ databases">
        <title>Comparative genomic analysis of Cohnella hashimotonis sp. nov., isolated from the International Space Station.</title>
        <authorList>
            <person name="Simpson A."/>
            <person name="Venkateswaran K."/>
        </authorList>
    </citation>
    <scope>NUCLEOTIDE SEQUENCE [LARGE SCALE GENOMIC DNA]</scope>
    <source>
        <strain evidence="2 3">DSM 18997</strain>
    </source>
</reference>
<protein>
    <submittedName>
        <fullName evidence="2">Uncharacterized protein</fullName>
    </submittedName>
</protein>
<keyword evidence="3" id="KW-1185">Reference proteome</keyword>
<feature type="compositionally biased region" description="Polar residues" evidence="1">
    <location>
        <begin position="40"/>
        <end position="49"/>
    </location>
</feature>
<feature type="compositionally biased region" description="Low complexity" evidence="1">
    <location>
        <begin position="222"/>
        <end position="238"/>
    </location>
</feature>
<feature type="compositionally biased region" description="Low complexity" evidence="1">
    <location>
        <begin position="68"/>
        <end position="87"/>
    </location>
</feature>
<feature type="compositionally biased region" description="Low complexity" evidence="1">
    <location>
        <begin position="247"/>
        <end position="265"/>
    </location>
</feature>
<feature type="compositionally biased region" description="Low complexity" evidence="1">
    <location>
        <begin position="190"/>
        <end position="205"/>
    </location>
</feature>
<dbReference type="AlphaFoldDB" id="A0A9X4KDD2"/>
<dbReference type="Proteomes" id="UP001153387">
    <property type="component" value="Unassembled WGS sequence"/>
</dbReference>
<organism evidence="2 3">
    <name type="scientific">Cohnella ginsengisoli</name>
    <dbReference type="NCBI Taxonomy" id="425004"/>
    <lineage>
        <taxon>Bacteria</taxon>
        <taxon>Bacillati</taxon>
        <taxon>Bacillota</taxon>
        <taxon>Bacilli</taxon>
        <taxon>Bacillales</taxon>
        <taxon>Paenibacillaceae</taxon>
        <taxon>Cohnella</taxon>
    </lineage>
</organism>
<dbReference type="RefSeq" id="WP_277563456.1">
    <property type="nucleotide sequence ID" value="NZ_JAPDHZ010000002.1"/>
</dbReference>
<proteinExistence type="predicted"/>
<dbReference type="EMBL" id="JAPDHZ010000002">
    <property type="protein sequence ID" value="MDG0789519.1"/>
    <property type="molecule type" value="Genomic_DNA"/>
</dbReference>
<evidence type="ECO:0000313" key="2">
    <source>
        <dbReference type="EMBL" id="MDG0789519.1"/>
    </source>
</evidence>
<evidence type="ECO:0000313" key="3">
    <source>
        <dbReference type="Proteomes" id="UP001153387"/>
    </source>
</evidence>
<feature type="region of interest" description="Disordered" evidence="1">
    <location>
        <begin position="1"/>
        <end position="93"/>
    </location>
</feature>
<name>A0A9X4KDD2_9BACL</name>
<comment type="caution">
    <text evidence="2">The sequence shown here is derived from an EMBL/GenBank/DDBJ whole genome shotgun (WGS) entry which is preliminary data.</text>
</comment>